<dbReference type="InterPro" id="IPR000571">
    <property type="entry name" value="Znf_CCCH"/>
</dbReference>
<dbReference type="Pfam" id="PF02182">
    <property type="entry name" value="SAD_SRA"/>
    <property type="match status" value="1"/>
</dbReference>
<feature type="compositionally biased region" description="Basic residues" evidence="5">
    <location>
        <begin position="748"/>
        <end position="761"/>
    </location>
</feature>
<dbReference type="STRING" id="1314674.A0A0D7BM98"/>
<feature type="compositionally biased region" description="Low complexity" evidence="5">
    <location>
        <begin position="521"/>
        <end position="530"/>
    </location>
</feature>
<dbReference type="FunFam" id="2.30.280.10:FF:000005">
    <property type="entry name" value="E3 ubiquitin-protein ligase UHRF1"/>
    <property type="match status" value="1"/>
</dbReference>
<feature type="zinc finger region" description="C3H1-type" evidence="3">
    <location>
        <begin position="329"/>
        <end position="356"/>
    </location>
</feature>
<evidence type="ECO:0008006" key="10">
    <source>
        <dbReference type="Google" id="ProtNLM"/>
    </source>
</evidence>
<feature type="region of interest" description="Disordered" evidence="5">
    <location>
        <begin position="740"/>
        <end position="804"/>
    </location>
</feature>
<dbReference type="EMBL" id="KN880452">
    <property type="protein sequence ID" value="KIY71607.1"/>
    <property type="molecule type" value="Genomic_DNA"/>
</dbReference>
<dbReference type="Gene3D" id="2.30.280.10">
    <property type="entry name" value="SRA-YDG"/>
    <property type="match status" value="1"/>
</dbReference>
<comment type="subcellular location">
    <subcellularLocation>
        <location evidence="2">Nucleus</location>
    </subcellularLocation>
</comment>
<feature type="coiled-coil region" evidence="4">
    <location>
        <begin position="44"/>
        <end position="99"/>
    </location>
</feature>
<evidence type="ECO:0000256" key="2">
    <source>
        <dbReference type="PROSITE-ProRule" id="PRU00358"/>
    </source>
</evidence>
<dbReference type="PANTHER" id="PTHR14140">
    <property type="entry name" value="E3 UBIQUITIN-PROTEIN LIGASE UHRF-RELATED"/>
    <property type="match status" value="1"/>
</dbReference>
<evidence type="ECO:0000256" key="4">
    <source>
        <dbReference type="SAM" id="Coils"/>
    </source>
</evidence>
<dbReference type="OrthoDB" id="2270193at2759"/>
<dbReference type="GO" id="GO:0044027">
    <property type="term" value="P:negative regulation of gene expression via chromosomal CpG island methylation"/>
    <property type="evidence" value="ECO:0007669"/>
    <property type="project" value="TreeGrafter"/>
</dbReference>
<keyword evidence="3" id="KW-0479">Metal-binding</keyword>
<feature type="region of interest" description="Disordered" evidence="5">
    <location>
        <begin position="469"/>
        <end position="559"/>
    </location>
</feature>
<dbReference type="Gene3D" id="4.10.1000.10">
    <property type="entry name" value="Zinc finger, CCCH-type"/>
    <property type="match status" value="1"/>
</dbReference>
<keyword evidence="3" id="KW-0862">Zinc</keyword>
<gene>
    <name evidence="8" type="ORF">CYLTODRAFT_441129</name>
</gene>
<dbReference type="Pfam" id="PF25540">
    <property type="entry name" value="DUF7923"/>
    <property type="match status" value="1"/>
</dbReference>
<feature type="coiled-coil region" evidence="4">
    <location>
        <begin position="624"/>
        <end position="658"/>
    </location>
</feature>
<evidence type="ECO:0000259" key="6">
    <source>
        <dbReference type="PROSITE" id="PS50103"/>
    </source>
</evidence>
<keyword evidence="9" id="KW-1185">Reference proteome</keyword>
<organism evidence="8 9">
    <name type="scientific">Cylindrobasidium torrendii FP15055 ss-10</name>
    <dbReference type="NCBI Taxonomy" id="1314674"/>
    <lineage>
        <taxon>Eukaryota</taxon>
        <taxon>Fungi</taxon>
        <taxon>Dikarya</taxon>
        <taxon>Basidiomycota</taxon>
        <taxon>Agaricomycotina</taxon>
        <taxon>Agaricomycetes</taxon>
        <taxon>Agaricomycetidae</taxon>
        <taxon>Agaricales</taxon>
        <taxon>Marasmiineae</taxon>
        <taxon>Physalacriaceae</taxon>
        <taxon>Cylindrobasidium</taxon>
    </lineage>
</organism>
<dbReference type="InterPro" id="IPR045134">
    <property type="entry name" value="UHRF1/2-like"/>
</dbReference>
<name>A0A0D7BM98_9AGAR</name>
<dbReference type="PANTHER" id="PTHR14140:SF27">
    <property type="entry name" value="OS04G0289800 PROTEIN"/>
    <property type="match status" value="1"/>
</dbReference>
<feature type="region of interest" description="Disordered" evidence="5">
    <location>
        <begin position="996"/>
        <end position="1058"/>
    </location>
</feature>
<keyword evidence="1 2" id="KW-0539">Nucleus</keyword>
<accession>A0A0D7BM98</accession>
<feature type="compositionally biased region" description="Polar residues" evidence="5">
    <location>
        <begin position="469"/>
        <end position="482"/>
    </location>
</feature>
<dbReference type="SMART" id="SM00466">
    <property type="entry name" value="SRA"/>
    <property type="match status" value="1"/>
</dbReference>
<dbReference type="GO" id="GO:0005634">
    <property type="term" value="C:nucleus"/>
    <property type="evidence" value="ECO:0007669"/>
    <property type="project" value="UniProtKB-SubCell"/>
</dbReference>
<feature type="domain" description="C3H1-type" evidence="6">
    <location>
        <begin position="369"/>
        <end position="396"/>
    </location>
</feature>
<feature type="domain" description="YDG" evidence="7">
    <location>
        <begin position="844"/>
        <end position="997"/>
    </location>
</feature>
<reference evidence="8 9" key="1">
    <citation type="journal article" date="2015" name="Fungal Genet. Biol.">
        <title>Evolution of novel wood decay mechanisms in Agaricales revealed by the genome sequences of Fistulina hepatica and Cylindrobasidium torrendii.</title>
        <authorList>
            <person name="Floudas D."/>
            <person name="Held B.W."/>
            <person name="Riley R."/>
            <person name="Nagy L.G."/>
            <person name="Koehler G."/>
            <person name="Ransdell A.S."/>
            <person name="Younus H."/>
            <person name="Chow J."/>
            <person name="Chiniquy J."/>
            <person name="Lipzen A."/>
            <person name="Tritt A."/>
            <person name="Sun H."/>
            <person name="Haridas S."/>
            <person name="LaButti K."/>
            <person name="Ohm R.A."/>
            <person name="Kues U."/>
            <person name="Blanchette R.A."/>
            <person name="Grigoriev I.V."/>
            <person name="Minto R.E."/>
            <person name="Hibbett D.S."/>
        </authorList>
    </citation>
    <scope>NUCLEOTIDE SEQUENCE [LARGE SCALE GENOMIC DNA]</scope>
    <source>
        <strain evidence="8 9">FP15055 ss-10</strain>
    </source>
</reference>
<dbReference type="GO" id="GO:0061630">
    <property type="term" value="F:ubiquitin protein ligase activity"/>
    <property type="evidence" value="ECO:0007669"/>
    <property type="project" value="TreeGrafter"/>
</dbReference>
<evidence type="ECO:0000256" key="3">
    <source>
        <dbReference type="PROSITE-ProRule" id="PRU00723"/>
    </source>
</evidence>
<feature type="compositionally biased region" description="Acidic residues" evidence="5">
    <location>
        <begin position="1033"/>
        <end position="1058"/>
    </location>
</feature>
<protein>
    <recommendedName>
        <fullName evidence="10">YDG domain-containing protein</fullName>
    </recommendedName>
</protein>
<feature type="domain" description="C3H1-type" evidence="6">
    <location>
        <begin position="329"/>
        <end position="356"/>
    </location>
</feature>
<dbReference type="InterPro" id="IPR036987">
    <property type="entry name" value="SRA-YDG_sf"/>
</dbReference>
<dbReference type="PROSITE" id="PS51015">
    <property type="entry name" value="YDG"/>
    <property type="match status" value="1"/>
</dbReference>
<dbReference type="SMART" id="SM00356">
    <property type="entry name" value="ZnF_C3H1"/>
    <property type="match status" value="2"/>
</dbReference>
<feature type="zinc finger region" description="C3H1-type" evidence="3">
    <location>
        <begin position="369"/>
        <end position="396"/>
    </location>
</feature>
<evidence type="ECO:0000256" key="5">
    <source>
        <dbReference type="SAM" id="MobiDB-lite"/>
    </source>
</evidence>
<dbReference type="AlphaFoldDB" id="A0A0D7BM98"/>
<evidence type="ECO:0000259" key="7">
    <source>
        <dbReference type="PROSITE" id="PS51015"/>
    </source>
</evidence>
<evidence type="ECO:0000313" key="9">
    <source>
        <dbReference type="Proteomes" id="UP000054007"/>
    </source>
</evidence>
<keyword evidence="3" id="KW-0863">Zinc-finger</keyword>
<dbReference type="GO" id="GO:0008270">
    <property type="term" value="F:zinc ion binding"/>
    <property type="evidence" value="ECO:0007669"/>
    <property type="project" value="UniProtKB-KW"/>
</dbReference>
<evidence type="ECO:0000256" key="1">
    <source>
        <dbReference type="ARBA" id="ARBA00023242"/>
    </source>
</evidence>
<dbReference type="InterPro" id="IPR003105">
    <property type="entry name" value="SRA_YDG"/>
</dbReference>
<dbReference type="SUPFAM" id="SSF88697">
    <property type="entry name" value="PUA domain-like"/>
    <property type="match status" value="1"/>
</dbReference>
<keyword evidence="4" id="KW-0175">Coiled coil</keyword>
<dbReference type="Proteomes" id="UP000054007">
    <property type="component" value="Unassembled WGS sequence"/>
</dbReference>
<sequence>MDTKFEDLEKNPTALWRFLLDKQTGMVQYDWYSVPKPSMPPALVEATIAENERLTAENRDLQREVQVWKQALSRADADQEEVQKAAGGLEQQLSELTLQLCALRDDNPLVLILIDGDGNIFSEDLLRQGANGGRNAAALLTKGVQDSLVEIDPRISSRARLWAHIYCNKAGLSETMCTSNICTAEQFENFCLGFNQAAPMFSIIDVGHGKEAADTKIKEFLRVFAHYPQTAYIYFGGGHDNGYYASLTSLETQGLSHKIVLLHGYKELAFELKNIKLNACDIDGLFRETKVPSKHKAKQRSVSDRSETPNSGKVALGLTELRPDQNITKCKPAACTFYYLGNCAKGVSCKFAHHYVLLPIHREQLKRHSKTFPCVAMNKGNYCPAGENCISAHVCPFGRNCKYFKEGKCRFVGADMHSKPKKTNSTLGVGNAPYTPTSAPFLPYSDGEVLATRSKQLIPALISTSLDTLTMESSSRTGSSAKQHSRRRSTATASSQPPEKHAKTSARKVPPMSSKNVDPPTASSSRAASTKSHRKTQSVPKLPQSVSDKEKRKKRDRKMEEFRGTLDGFEQSMKGIVKNAVSVAATAAREDSSRLYTVLMTELSLANNERLNALDESSALASRLEASQEAVSELLHEVDVARKERDEALQRADALAQRMFLISQCEEDEEEQQFFLWWECRSRERHSAFGSRRHWLFASALPTCFTSLIMALSEYEKQRNTNIARNRALLENLGLDKPMFEPIEPQRKKPSAKKPVEKKRKAEASEDEPVAKAQRVEGAENDDPNASTVRRSSRNRGKTVDYNSEKTTSALELVAYKTTPAPSGNTGPVGDGKAKRIYSFKRYGSIPGIEVGTWWASREDCSNDAIHAPWVGGISGGPKGAYSVALSGGYDDDVDLGYVFTYTGAGGRDLRGTKANRKNLRTAPQSCDQKWESVNLALQTSVKTRNPVRVIRGFKVPSPYAPTLGYRYDGLYEVQKAWMEKGINKGGHKVCKFAFKRLPNQPPLPRRDTNGQTGEKPSANADAETEEAHVAEGEDGLVDDEDGFVEDDGEGSAENEND</sequence>
<dbReference type="GO" id="GO:0016567">
    <property type="term" value="P:protein ubiquitination"/>
    <property type="evidence" value="ECO:0007669"/>
    <property type="project" value="TreeGrafter"/>
</dbReference>
<dbReference type="InterPro" id="IPR057683">
    <property type="entry name" value="DUF7923"/>
</dbReference>
<evidence type="ECO:0000313" key="8">
    <source>
        <dbReference type="EMBL" id="KIY71607.1"/>
    </source>
</evidence>
<dbReference type="PROSITE" id="PS50103">
    <property type="entry name" value="ZF_C3H1"/>
    <property type="match status" value="2"/>
</dbReference>
<proteinExistence type="predicted"/>
<dbReference type="InterPro" id="IPR015947">
    <property type="entry name" value="PUA-like_sf"/>
</dbReference>